<feature type="domain" description="Glycosyltransferase 61 catalytic" evidence="7">
    <location>
        <begin position="855"/>
        <end position="961"/>
    </location>
</feature>
<dbReference type="InterPro" id="IPR049625">
    <property type="entry name" value="Glyco_transf_61_cat"/>
</dbReference>
<keyword evidence="6" id="KW-0812">Transmembrane</keyword>
<dbReference type="EMBL" id="JAGKQM010000015">
    <property type="protein sequence ID" value="KAH0880468.1"/>
    <property type="molecule type" value="Genomic_DNA"/>
</dbReference>
<evidence type="ECO:0000256" key="3">
    <source>
        <dbReference type="ARBA" id="ARBA00022679"/>
    </source>
</evidence>
<feature type="domain" description="Glycosyltransferase 61 catalytic" evidence="7">
    <location>
        <begin position="300"/>
        <end position="433"/>
    </location>
</feature>
<keyword evidence="6" id="KW-1133">Transmembrane helix</keyword>
<evidence type="ECO:0000256" key="6">
    <source>
        <dbReference type="SAM" id="Phobius"/>
    </source>
</evidence>
<evidence type="ECO:0000256" key="1">
    <source>
        <dbReference type="ARBA" id="ARBA00004323"/>
    </source>
</evidence>
<evidence type="ECO:0000256" key="2">
    <source>
        <dbReference type="ARBA" id="ARBA00022676"/>
    </source>
</evidence>
<reference evidence="8 9" key="1">
    <citation type="submission" date="2021-05" db="EMBL/GenBank/DDBJ databases">
        <title>Genome Assembly of Synthetic Allotetraploid Brassica napus Reveals Homoeologous Exchanges between Subgenomes.</title>
        <authorList>
            <person name="Davis J.T."/>
        </authorList>
    </citation>
    <scope>NUCLEOTIDE SEQUENCE [LARGE SCALE GENOMIC DNA]</scope>
    <source>
        <strain evidence="9">cv. Da-Ae</strain>
        <tissue evidence="8">Seedling</tissue>
    </source>
</reference>
<protein>
    <recommendedName>
        <fullName evidence="7">Glycosyltransferase 61 catalytic domain-containing protein</fullName>
    </recommendedName>
</protein>
<evidence type="ECO:0000313" key="8">
    <source>
        <dbReference type="EMBL" id="KAH0880468.1"/>
    </source>
</evidence>
<feature type="compositionally biased region" description="Low complexity" evidence="5">
    <location>
        <begin position="78"/>
        <end position="96"/>
    </location>
</feature>
<keyword evidence="3" id="KW-0808">Transferase</keyword>
<evidence type="ECO:0000256" key="5">
    <source>
        <dbReference type="SAM" id="MobiDB-lite"/>
    </source>
</evidence>
<dbReference type="PANTHER" id="PTHR20961:SF130">
    <property type="entry name" value="GLYCOSYLTRANSFERASE"/>
    <property type="match status" value="1"/>
</dbReference>
<dbReference type="InterPro" id="IPR007657">
    <property type="entry name" value="Glycosyltransferase_61"/>
</dbReference>
<keyword evidence="4" id="KW-0325">Glycoprotein</keyword>
<comment type="caution">
    <text evidence="8">The sequence shown here is derived from an EMBL/GenBank/DDBJ whole genome shotgun (WGS) entry which is preliminary data.</text>
</comment>
<name>A0ABQ7ZK31_BRANA</name>
<sequence length="1059" mass="119067">MTEKDLLYNTILARSFSKNEQKRLGYGAFIASIFFVFTLCTIFKPYLSPLPIVESQLSVDVGLRMLRISETHKPKALSSSNYTTSQSNITSNTTNTQRLTSSEDDKLSVYNDTSLPKNHSDSFNRTTPTLISKEQVISDGNMMEETVKCKKQSRTEVCELNGDVRVHGKSATIRTAITSAFSGNTTWQMRPYARKRDSGAMNNVREWTVKLDKNAERLENANFSRCVTNHSVPAIVFSLGGYSMNNFHAFADIVVPLFTTARRFNGEVQFLVTNKNQAWINKFKEILRSLSNYDLIHIDDENETHCFPTVIVGLKIHPEYFKELTIDSSFSEYSMSDFRRFLRDAYSLRNAAVDLRRRRPRIMILSRAGSRAFTNTDEIANAAGETGFEVVVAEASTGLASFAETVNSCDVMLGVHGAGLTNMVFLPENAVVIQILPIGGFEWLAETDFGRPAKGMNLRYLEYKIAAEESSLVRKYGRDHEIVRDPSAVIKRGWMAFKSTYLVQNVTVDINRFKPLLAKAFELLQKQSIFSKNEQKRLGYGAFIASLFFVFTLCTIFKSYLNPLPTMETQLSVDTGLRILRVTETHKSQAFNSNYTTTSGASESLIIPTTQNNITSNATNTQSLTSSEDDKLSVCNDTSLPKNYLDLFNCTTPTSISNEQSVSDGNKMEETVKCKKQSRTEICELNGDVRVHGKSATILAAITSAFSGNSTWQMRPYARKGDLVAMNRVREWTVKLTQNADHLENANFSSRCVRNHSVPAIVFSLGGYTMNNFHDFTDVVVPLFTTARRFNGEVRFLVTNKNQPWINKFKEILRSLSNYELIYIDGEDETHCFTTVVVGLNRHPEYFKELTIDPSHSEYSMSDFRRFLRDTYSLRNAAVSTGESLRRRPRILIISRARSRAFTNTDEIANAAGEIGFEVVVAEANTGVASFAETVNSCDVMLGVHGAGLTNMVFLPENAVVFQILPIGGFEWLAETDFGRPAKGMNLTYLEYKIEAEESSLVRQYGRDHEVVRDPSAVAKRGWTAFKSAYLVGQNVTVDINRFKPVLAKAFELLQRQSV</sequence>
<accession>A0ABQ7ZK31</accession>
<evidence type="ECO:0000259" key="7">
    <source>
        <dbReference type="Pfam" id="PF04577"/>
    </source>
</evidence>
<dbReference type="Proteomes" id="UP000824890">
    <property type="component" value="Unassembled WGS sequence"/>
</dbReference>
<organism evidence="8 9">
    <name type="scientific">Brassica napus</name>
    <name type="common">Rape</name>
    <dbReference type="NCBI Taxonomy" id="3708"/>
    <lineage>
        <taxon>Eukaryota</taxon>
        <taxon>Viridiplantae</taxon>
        <taxon>Streptophyta</taxon>
        <taxon>Embryophyta</taxon>
        <taxon>Tracheophyta</taxon>
        <taxon>Spermatophyta</taxon>
        <taxon>Magnoliopsida</taxon>
        <taxon>eudicotyledons</taxon>
        <taxon>Gunneridae</taxon>
        <taxon>Pentapetalae</taxon>
        <taxon>rosids</taxon>
        <taxon>malvids</taxon>
        <taxon>Brassicales</taxon>
        <taxon>Brassicaceae</taxon>
        <taxon>Brassiceae</taxon>
        <taxon>Brassica</taxon>
    </lineage>
</organism>
<feature type="transmembrane region" description="Helical" evidence="6">
    <location>
        <begin position="24"/>
        <end position="47"/>
    </location>
</feature>
<keyword evidence="2" id="KW-0328">Glycosyltransferase</keyword>
<proteinExistence type="predicted"/>
<dbReference type="PANTHER" id="PTHR20961">
    <property type="entry name" value="GLYCOSYLTRANSFERASE"/>
    <property type="match status" value="1"/>
</dbReference>
<comment type="subcellular location">
    <subcellularLocation>
        <location evidence="1">Golgi apparatus membrane</location>
        <topology evidence="1">Single-pass type II membrane protein</topology>
    </subcellularLocation>
</comment>
<evidence type="ECO:0000313" key="9">
    <source>
        <dbReference type="Proteomes" id="UP000824890"/>
    </source>
</evidence>
<feature type="region of interest" description="Disordered" evidence="5">
    <location>
        <begin position="76"/>
        <end position="103"/>
    </location>
</feature>
<dbReference type="Pfam" id="PF04577">
    <property type="entry name" value="Glyco_transf_61"/>
    <property type="match status" value="2"/>
</dbReference>
<keyword evidence="9" id="KW-1185">Reference proteome</keyword>
<gene>
    <name evidence="8" type="ORF">HID58_067862</name>
</gene>
<keyword evidence="6" id="KW-0472">Membrane</keyword>
<evidence type="ECO:0000256" key="4">
    <source>
        <dbReference type="ARBA" id="ARBA00023180"/>
    </source>
</evidence>